<organism evidence="2 3">
    <name type="scientific">Vogesella amnigena</name>
    <dbReference type="NCBI Taxonomy" id="1507449"/>
    <lineage>
        <taxon>Bacteria</taxon>
        <taxon>Pseudomonadati</taxon>
        <taxon>Pseudomonadota</taxon>
        <taxon>Betaproteobacteria</taxon>
        <taxon>Neisseriales</taxon>
        <taxon>Chromobacteriaceae</taxon>
        <taxon>Vogesella</taxon>
    </lineage>
</organism>
<comment type="caution">
    <text evidence="2">The sequence shown here is derived from an EMBL/GenBank/DDBJ whole genome shotgun (WGS) entry which is preliminary data.</text>
</comment>
<gene>
    <name evidence="2" type="ORF">ACFOKJ_00160</name>
</gene>
<proteinExistence type="predicted"/>
<dbReference type="Pfam" id="PF16747">
    <property type="entry name" value="Adhesin_E"/>
    <property type="match status" value="1"/>
</dbReference>
<reference evidence="3" key="1">
    <citation type="journal article" date="2019" name="Int. J. Syst. Evol. Microbiol.">
        <title>The Global Catalogue of Microorganisms (GCM) 10K type strain sequencing project: providing services to taxonomists for standard genome sequencing and annotation.</title>
        <authorList>
            <consortium name="The Broad Institute Genomics Platform"/>
            <consortium name="The Broad Institute Genome Sequencing Center for Infectious Disease"/>
            <person name="Wu L."/>
            <person name="Ma J."/>
        </authorList>
    </citation>
    <scope>NUCLEOTIDE SEQUENCE [LARGE SCALE GENOMIC DNA]</scope>
    <source>
        <strain evidence="3">KCTC 42195</strain>
    </source>
</reference>
<protein>
    <submittedName>
        <fullName evidence="2">Surface-adhesin E family protein</fullName>
    </submittedName>
</protein>
<dbReference type="Proteomes" id="UP001595636">
    <property type="component" value="Unassembled WGS sequence"/>
</dbReference>
<evidence type="ECO:0000313" key="2">
    <source>
        <dbReference type="EMBL" id="MFC3624557.1"/>
    </source>
</evidence>
<dbReference type="EMBL" id="JBHRYH010000001">
    <property type="protein sequence ID" value="MFC3624557.1"/>
    <property type="molecule type" value="Genomic_DNA"/>
</dbReference>
<name>A0ABV7TMG7_9NEIS</name>
<keyword evidence="3" id="KW-1185">Reference proteome</keyword>
<feature type="domain" description="Surface-adhesin protein E-like" evidence="1">
    <location>
        <begin position="40"/>
        <end position="144"/>
    </location>
</feature>
<evidence type="ECO:0000313" key="3">
    <source>
        <dbReference type="Proteomes" id="UP001595636"/>
    </source>
</evidence>
<sequence length="155" mass="17736">MKTWASIFVILAVLAGLSWYLPSWDKNPSQSGKFQVYQSSDKLELALDLDAIANVNEGFVRFVNQERFSTSKQEPGLGISYQVRRLEGRADCDKQQYAFVNTSYWTAEGKHVYTQMFQLQRFNWSFVPVEPGSIAETMLQTVCRLAPEAPRLNIE</sequence>
<evidence type="ECO:0000259" key="1">
    <source>
        <dbReference type="Pfam" id="PF16747"/>
    </source>
</evidence>
<accession>A0ABV7TMG7</accession>
<dbReference type="RefSeq" id="WP_390275951.1">
    <property type="nucleotide sequence ID" value="NZ_JBHRYH010000001.1"/>
</dbReference>
<dbReference type="InterPro" id="IPR031939">
    <property type="entry name" value="Adhesin_E-like"/>
</dbReference>